<evidence type="ECO:0000256" key="1">
    <source>
        <dbReference type="SAM" id="Phobius"/>
    </source>
</evidence>
<protein>
    <submittedName>
        <fullName evidence="2">Uncharacterized protein</fullName>
    </submittedName>
</protein>
<organism evidence="2">
    <name type="scientific">Loigolactobacillus rennini</name>
    <dbReference type="NCBI Taxonomy" id="238013"/>
    <lineage>
        <taxon>Bacteria</taxon>
        <taxon>Bacillati</taxon>
        <taxon>Bacillota</taxon>
        <taxon>Bacilli</taxon>
        <taxon>Lactobacillales</taxon>
        <taxon>Lactobacillaceae</taxon>
        <taxon>Loigolactobacillus</taxon>
    </lineage>
</organism>
<name>A0A1K2I9C7_9LACO</name>
<dbReference type="AlphaFoldDB" id="A0A1K2I9C7"/>
<gene>
    <name evidence="2" type="ORF">LREN565_2086</name>
</gene>
<accession>A0A1K2I9C7</accession>
<feature type="transmembrane region" description="Helical" evidence="1">
    <location>
        <begin position="44"/>
        <end position="72"/>
    </location>
</feature>
<keyword evidence="1" id="KW-1133">Transmembrane helix</keyword>
<evidence type="ECO:0000313" key="2">
    <source>
        <dbReference type="EMBL" id="SFZ88973.1"/>
    </source>
</evidence>
<reference evidence="2" key="1">
    <citation type="submission" date="2016-11" db="EMBL/GenBank/DDBJ databases">
        <authorList>
            <person name="Jaros S."/>
            <person name="Januszkiewicz K."/>
            <person name="Wedrychowicz H."/>
        </authorList>
    </citation>
    <scope>NUCLEOTIDE SEQUENCE</scope>
    <source>
        <strain evidence="2">ACA-DC 565</strain>
    </source>
</reference>
<keyword evidence="1" id="KW-0472">Membrane</keyword>
<proteinExistence type="predicted"/>
<dbReference type="EMBL" id="LT634362">
    <property type="protein sequence ID" value="SFZ88973.1"/>
    <property type="molecule type" value="Genomic_DNA"/>
</dbReference>
<sequence>MFVLTTAFIYCSLLIAVSYTAGQQTNIFLPLILAHPGRLVVVTAIFIGLIVINFILQLAFLLVICSVALAAVITDKFWGQPACKLSGQH</sequence>
<keyword evidence="1" id="KW-0812">Transmembrane</keyword>